<dbReference type="RefSeq" id="XP_064732171.1">
    <property type="nucleotide sequence ID" value="XM_064871791.1"/>
</dbReference>
<dbReference type="InterPro" id="IPR000904">
    <property type="entry name" value="Sec7_dom"/>
</dbReference>
<evidence type="ECO:0000256" key="8">
    <source>
        <dbReference type="ARBA" id="ARBA00022989"/>
    </source>
</evidence>
<evidence type="ECO:0000256" key="7">
    <source>
        <dbReference type="ARBA" id="ARBA00022927"/>
    </source>
</evidence>
<feature type="compositionally biased region" description="Acidic residues" evidence="10">
    <location>
        <begin position="447"/>
        <end position="458"/>
    </location>
</feature>
<dbReference type="Pfam" id="PF12783">
    <property type="entry name" value="Sec7-like_HUS"/>
    <property type="match status" value="1"/>
</dbReference>
<feature type="domain" description="SEC7" evidence="12">
    <location>
        <begin position="780"/>
        <end position="970"/>
    </location>
</feature>
<dbReference type="Proteomes" id="UP001334248">
    <property type="component" value="Unassembled WGS sequence"/>
</dbReference>
<feature type="transmembrane region" description="Helical" evidence="11">
    <location>
        <begin position="2168"/>
        <end position="2187"/>
    </location>
</feature>
<dbReference type="Pfam" id="PF16213">
    <property type="entry name" value="DCB"/>
    <property type="match status" value="1"/>
</dbReference>
<dbReference type="Pfam" id="PF01369">
    <property type="entry name" value="Sec7"/>
    <property type="match status" value="1"/>
</dbReference>
<feature type="compositionally biased region" description="Basic and acidic residues" evidence="10">
    <location>
        <begin position="740"/>
        <end position="749"/>
    </location>
</feature>
<feature type="transmembrane region" description="Helical" evidence="11">
    <location>
        <begin position="2106"/>
        <end position="2123"/>
    </location>
</feature>
<name>A0ABR0RU05_9EURO</name>
<dbReference type="EMBL" id="JAVHJV010000003">
    <property type="protein sequence ID" value="KAK5944081.1"/>
    <property type="molecule type" value="Genomic_DNA"/>
</dbReference>
<reference evidence="13 14" key="1">
    <citation type="journal article" date="2023" name="Res Sq">
        <title>Genomic and morphological characterization of Knufia obscura isolated from the Mars 2020 spacecraft assembly facility.</title>
        <authorList>
            <person name="Chander A.M."/>
            <person name="Teixeira M.M."/>
            <person name="Singh N.K."/>
            <person name="Williams M.P."/>
            <person name="Parker C.W."/>
            <person name="Leo P."/>
            <person name="Stajich J.E."/>
            <person name="Torok T."/>
            <person name="Tighe S."/>
            <person name="Mason C.E."/>
            <person name="Venkateswaran K."/>
        </authorList>
    </citation>
    <scope>NUCLEOTIDE SEQUENCE [LARGE SCALE GENOMIC DNA]</scope>
    <source>
        <strain evidence="13 14">CCFEE 5817</strain>
    </source>
</reference>
<dbReference type="InterPro" id="IPR023394">
    <property type="entry name" value="Sec7_C_sf"/>
</dbReference>
<evidence type="ECO:0000256" key="4">
    <source>
        <dbReference type="ARBA" id="ARBA00022448"/>
    </source>
</evidence>
<proteinExistence type="inferred from homology"/>
<dbReference type="InterPro" id="IPR035999">
    <property type="entry name" value="Sec7_dom_sf"/>
</dbReference>
<dbReference type="InterPro" id="IPR015403">
    <property type="entry name" value="Mon2/Sec7/BIG1-like_HDS"/>
</dbReference>
<dbReference type="SUPFAM" id="SSF48371">
    <property type="entry name" value="ARM repeat"/>
    <property type="match status" value="2"/>
</dbReference>
<keyword evidence="9 11" id="KW-0472">Membrane</keyword>
<dbReference type="InterPro" id="IPR004798">
    <property type="entry name" value="CAX-like"/>
</dbReference>
<feature type="transmembrane region" description="Helical" evidence="11">
    <location>
        <begin position="2135"/>
        <end position="2156"/>
    </location>
</feature>
<feature type="compositionally biased region" description="Basic and acidic residues" evidence="10">
    <location>
        <begin position="1958"/>
        <end position="1970"/>
    </location>
</feature>
<feature type="region of interest" description="Disordered" evidence="10">
    <location>
        <begin position="1181"/>
        <end position="1227"/>
    </location>
</feature>
<dbReference type="InterPro" id="IPR044880">
    <property type="entry name" value="NCX_ion-bd_dom_sf"/>
</dbReference>
<evidence type="ECO:0000256" key="11">
    <source>
        <dbReference type="SAM" id="Phobius"/>
    </source>
</evidence>
<feature type="transmembrane region" description="Helical" evidence="11">
    <location>
        <begin position="2081"/>
        <end position="2099"/>
    </location>
</feature>
<evidence type="ECO:0000256" key="9">
    <source>
        <dbReference type="ARBA" id="ARBA00023136"/>
    </source>
</evidence>
<dbReference type="PANTHER" id="PTHR10663:SF375">
    <property type="entry name" value="LD29171P"/>
    <property type="match status" value="1"/>
</dbReference>
<dbReference type="NCBIfam" id="TIGR00846">
    <property type="entry name" value="caca2"/>
    <property type="match status" value="1"/>
</dbReference>
<dbReference type="Gene3D" id="1.20.1420.30">
    <property type="entry name" value="NCX, central ion-binding region"/>
    <property type="match status" value="1"/>
</dbReference>
<dbReference type="Pfam" id="PF20252">
    <property type="entry name" value="BIG2_C"/>
    <property type="match status" value="1"/>
</dbReference>
<evidence type="ECO:0000313" key="14">
    <source>
        <dbReference type="Proteomes" id="UP001334248"/>
    </source>
</evidence>
<feature type="transmembrane region" description="Helical" evidence="11">
    <location>
        <begin position="2388"/>
        <end position="2405"/>
    </location>
</feature>
<dbReference type="Pfam" id="PF01699">
    <property type="entry name" value="Na_Ca_ex"/>
    <property type="match status" value="2"/>
</dbReference>
<protein>
    <submittedName>
        <fullName evidence="13">Guanine nucleotide exchange protein for ADP-robosylation factor</fullName>
    </submittedName>
</protein>
<organism evidence="13 14">
    <name type="scientific">Knufia obscura</name>
    <dbReference type="NCBI Taxonomy" id="1635080"/>
    <lineage>
        <taxon>Eukaryota</taxon>
        <taxon>Fungi</taxon>
        <taxon>Dikarya</taxon>
        <taxon>Ascomycota</taxon>
        <taxon>Pezizomycotina</taxon>
        <taxon>Eurotiomycetes</taxon>
        <taxon>Chaetothyriomycetidae</taxon>
        <taxon>Chaetothyriales</taxon>
        <taxon>Trichomeriaceae</taxon>
        <taxon>Knufia</taxon>
    </lineage>
</organism>
<feature type="compositionally biased region" description="Polar residues" evidence="10">
    <location>
        <begin position="1692"/>
        <end position="1706"/>
    </location>
</feature>
<evidence type="ECO:0000256" key="3">
    <source>
        <dbReference type="ARBA" id="ARBA00008170"/>
    </source>
</evidence>
<dbReference type="InterPro" id="IPR016024">
    <property type="entry name" value="ARM-type_fold"/>
</dbReference>
<gene>
    <name evidence="13" type="primary">SEC7</name>
    <name evidence="13" type="ORF">PMZ80_003362</name>
</gene>
<dbReference type="InterPro" id="IPR032691">
    <property type="entry name" value="Mon2/Sec7/BIG1-like_HUS"/>
</dbReference>
<dbReference type="PANTHER" id="PTHR10663">
    <property type="entry name" value="GUANYL-NUCLEOTIDE EXCHANGE FACTOR"/>
    <property type="match status" value="1"/>
</dbReference>
<feature type="compositionally biased region" description="Polar residues" evidence="10">
    <location>
        <begin position="95"/>
        <end position="110"/>
    </location>
</feature>
<dbReference type="InterPro" id="IPR046455">
    <property type="entry name" value="Sec7/BIG1-like_C"/>
</dbReference>
<feature type="transmembrane region" description="Helical" evidence="11">
    <location>
        <begin position="2350"/>
        <end position="2376"/>
    </location>
</feature>
<dbReference type="PROSITE" id="PS50190">
    <property type="entry name" value="SEC7"/>
    <property type="match status" value="1"/>
</dbReference>
<dbReference type="Pfam" id="PF09324">
    <property type="entry name" value="Sec7-like_HDS"/>
    <property type="match status" value="1"/>
</dbReference>
<keyword evidence="4" id="KW-0813">Transport</keyword>
<feature type="compositionally biased region" description="Polar residues" evidence="10">
    <location>
        <begin position="434"/>
        <end position="446"/>
    </location>
</feature>
<comment type="similarity">
    <text evidence="3">Belongs to the Ca(2+):cation antiporter (CaCA) (TC 2.A.19) family.</text>
</comment>
<keyword evidence="6 11" id="KW-0812">Transmembrane</keyword>
<feature type="transmembrane region" description="Helical" evidence="11">
    <location>
        <begin position="2237"/>
        <end position="2256"/>
    </location>
</feature>
<evidence type="ECO:0000259" key="12">
    <source>
        <dbReference type="PROSITE" id="PS50190"/>
    </source>
</evidence>
<feature type="transmembrane region" description="Helical" evidence="11">
    <location>
        <begin position="2284"/>
        <end position="2305"/>
    </location>
</feature>
<keyword evidence="7" id="KW-0653">Protein transport</keyword>
<keyword evidence="5" id="KW-0963">Cytoplasm</keyword>
<feature type="compositionally biased region" description="Basic and acidic residues" evidence="10">
    <location>
        <begin position="16"/>
        <end position="25"/>
    </location>
</feature>
<dbReference type="Gene3D" id="1.10.220.20">
    <property type="match status" value="1"/>
</dbReference>
<evidence type="ECO:0000313" key="13">
    <source>
        <dbReference type="EMBL" id="KAK5944081.1"/>
    </source>
</evidence>
<feature type="compositionally biased region" description="Polar residues" evidence="10">
    <location>
        <begin position="349"/>
        <end position="368"/>
    </location>
</feature>
<evidence type="ECO:0000256" key="2">
    <source>
        <dbReference type="ARBA" id="ARBA00004496"/>
    </source>
</evidence>
<dbReference type="NCBIfam" id="TIGR00378">
    <property type="entry name" value="cax"/>
    <property type="match status" value="1"/>
</dbReference>
<feature type="transmembrane region" description="Helical" evidence="11">
    <location>
        <begin position="2207"/>
        <end position="2225"/>
    </location>
</feature>
<dbReference type="Gene3D" id="1.10.1000.11">
    <property type="entry name" value="Arf Nucleotide-binding Site Opener,domain 2"/>
    <property type="match status" value="1"/>
</dbReference>
<feature type="compositionally biased region" description="Polar residues" evidence="10">
    <location>
        <begin position="35"/>
        <end position="48"/>
    </location>
</feature>
<keyword evidence="14" id="KW-1185">Reference proteome</keyword>
<feature type="region of interest" description="Disordered" evidence="10">
    <location>
        <begin position="731"/>
        <end position="780"/>
    </location>
</feature>
<feature type="region of interest" description="Disordered" evidence="10">
    <location>
        <begin position="1692"/>
        <end position="1713"/>
    </location>
</feature>
<feature type="region of interest" description="Disordered" evidence="10">
    <location>
        <begin position="346"/>
        <end position="458"/>
    </location>
</feature>
<feature type="compositionally biased region" description="Polar residues" evidence="10">
    <location>
        <begin position="392"/>
        <end position="404"/>
    </location>
</feature>
<dbReference type="SMART" id="SM00222">
    <property type="entry name" value="Sec7"/>
    <property type="match status" value="1"/>
</dbReference>
<accession>A0ABR0RU05</accession>
<sequence length="2444" mass="271355">MSGDHSEPDATSALDQPDHEQHETSEVGTEDENGSHGSQQRPSPQRTPSEGPRITISDADADGPGLQPPEEPQDGQDARTQDANSDSQDEGESAAGQSGTAQEATATASPTHEHDQPESDSQTEHTTGPPVVLVQRERADSHATTASRSLPVSSTVFVVNALESINASREVRKNKDFGDAVQAALANIRNTEQQINPELIFRPLQMATKSYNVQLQVTALDCIGKLISYSYFAFPTPASAPPMPADTPPLIERAIEAICDTFENEATANEIQQQIVKSLLAAVLDDKIVVHGAGLLKAVRQIYNIFIYSKSSQNQQIAQGSLTQMVATVFDRVRVRLDVKELRAKETTSKSVESLSTDAQEADNSGINGTDDVDEGPTETNSPSADTEGAATEQSEQRMTLQDFETSKTLDESVLADSAPTTVTRARRERKGTRVNSIPTSRNSMQDEPEDSDMSPEDEDDIYLRDAFLVFRSLCKLSQKQLNHDQQQDLKSQSMRSKLLSLHLVHHVLNNYTTVFISPYSALKGGSDGEAVPFVQIAKPHLCLSLSRNASSSVSRVYEVCCEIFWLSLKHLRVALKKELEVFWKEVYLTVLEKRNAPLFQKQMFMDVLERLSGDARALIEIYLNYDCDRTALDNMYQEIIEHLSRICCTPITTTAQQQLLYQEQQNKPHGFDWHSKGALFPSLATASMIQPSQPLPNIPPEYSLKQQALRSLIEILSSLDTWSSADLPNTPGYAASRTSGDDPRESLDHPGPMPMSPRVVSGVSDSGASTPVLEDDPSEIEKVRKRKTALNDAIRQFNFKPKRGVKALIEHGFIRSDAPTDVAQFLIANDRLDKAMLGEYLGEGDEYNISVMHAFVDTMDFAKRRFVDALRQFLQSFRLPGEGQKIDRFMLKFAERYLTGNPNAFANADTAYVLAYSVIMLNTDQHSVKLKGKKRMTPEEFIKNNRGINDGQDLPPEYLTAIYEEIGSNEIVLTSEREHAEDLGLQTSAPAAGLASRTGQALANLGRDLQAERQAVEADKMANRTEQLFRTLVRAQRRSAVKEALSRFVSASSSRHVGSMFAETWMSFLSALSSQMQDAQNIDLIQQCLDGLRLAIRITCRFDLDTPRTAFVTTLAKFTNLGNIKEMMAKNLQALRILIEVAISEGDLLKGAWREILMCISQLDRLQLLSTGVDEGALPDVRRAQIPTPSNTSSSSRSSRRSMQANRRPGASRSANSFRSEVADETKSTEMVRGVDQIFTNTAKLSASGIVDFVQALTDVSWQEIQSSGNSDSPRMYSLQKLVEISYYNMTRVRIEWSRIWDVLGDHFNQVGCHNNTAVVFFALDSLRQLSMRFMELEELPGFKFQKDFLKPFEYVMANSSTVSVKDMVLRCLIQMIQARGDNIRSGWKTMFGVFTVAAGEQYEAIVNIAFDYTTQIYSTRFGVVISQGSFPDLIRCLKEFSKNLRFQKKSLQAIELLKSTVPKMLKTPECPLSRRHMKQSERINGIAPAIKQPSAQTEEEQFWYPVLMAYQDVLMTGEDLEVRSRSLNYLFETLTRYGGDFPKDFWETLWRQVLYPIFVVLQSKSEMSKAPNHEELSVWLSTTMIQALRNMISLFTHYFESLEHMLDRFLELLSLCICQENDTIARIGSNCLQQLILQNVTRFTADHWARIVGAFVELFNRTTAYELFSAAATMSEARPAIAEASDGLSMTSTDPAVAETPTTNGDHKIENGEAPATTTVAQAGQGELEDYKPQPNMQTPAPVVTAARRRFFNKIITNCVLQLLMIETVAELFSNDSVYAQIPSNELLRLMALLKKSYQFAKKFNGDKELRMALWRQGFMRQPPNLLKQESGSANTYVGILMRMYHDEGEERRMARVETEGALIPLCADIVRSFTHLDDETQQRNIVAWRPVVIDVIEGYTSFQMDSFTKHIETFYPLVITLLEKEVNNDLRGAIWGFLRRTGECKFGMPEYVPGRGRESSVSSERRQSGAGLTPVSPGPSHGGHMPMSRRASRTMATGLKGAMRKASMPQPNRYDPEAGANGNTDANERSALLNHAQEHIQRITRTSTGTPYYKHPNAAVRYPSSVIHTTWQVLKTNYVNVLLVFVPIGIISGAAGWSPVLQFVLNFIAIIPLASLLAFATEELAVPLGQTLGGLLNATFGNAVELIVSIIALRNGEIRIVQASMLGSILSNILLVLGCCFFVGGLRYPEQSFNSTVASTMSSLMAVATASLIIPATLYSVMSDSRGQDDKINILSHGTSIILLVLYIAYLIFQLKTHTQLFEAAEAEEGEHEGPELLGPWAAGACLVIVTLLVAICAEYLVDSIDSIVEKAHISKTFIGLILIPIVGNAAEHVTAVIVAYKNKMDLAIGVAIGSSLQIAIFVTPFLVILGWIMGQPMTLHFETFETVAFFLASLVVILLIQDGKSNYLEGLLCLGMYFIIALAFYVLPDDAGTVPFKLSG</sequence>
<dbReference type="GeneID" id="89996811"/>
<dbReference type="SUPFAM" id="SSF48425">
    <property type="entry name" value="Sec7 domain"/>
    <property type="match status" value="1"/>
</dbReference>
<comment type="subcellular location">
    <subcellularLocation>
        <location evidence="2">Cytoplasm</location>
    </subcellularLocation>
    <subcellularLocation>
        <location evidence="1">Membrane</location>
        <topology evidence="1">Multi-pass membrane protein</topology>
    </subcellularLocation>
</comment>
<dbReference type="InterPro" id="IPR004837">
    <property type="entry name" value="NaCa_Exmemb"/>
</dbReference>
<feature type="transmembrane region" description="Helical" evidence="11">
    <location>
        <begin position="2411"/>
        <end position="2431"/>
    </location>
</feature>
<dbReference type="CDD" id="cd00171">
    <property type="entry name" value="Sec7"/>
    <property type="match status" value="1"/>
</dbReference>
<dbReference type="InterPro" id="IPR032629">
    <property type="entry name" value="DCB_dom"/>
</dbReference>
<feature type="region of interest" description="Disordered" evidence="10">
    <location>
        <begin position="1953"/>
        <end position="2027"/>
    </location>
</feature>
<keyword evidence="8 11" id="KW-1133">Transmembrane helix</keyword>
<evidence type="ECO:0000256" key="1">
    <source>
        <dbReference type="ARBA" id="ARBA00004141"/>
    </source>
</evidence>
<comment type="caution">
    <text evidence="13">The sequence shown here is derived from an EMBL/GenBank/DDBJ whole genome shotgun (WGS) entry which is preliminary data.</text>
</comment>
<evidence type="ECO:0000256" key="5">
    <source>
        <dbReference type="ARBA" id="ARBA00022490"/>
    </source>
</evidence>
<feature type="region of interest" description="Disordered" evidence="10">
    <location>
        <begin position="1"/>
        <end position="128"/>
    </location>
</feature>
<evidence type="ECO:0000256" key="6">
    <source>
        <dbReference type="ARBA" id="ARBA00022692"/>
    </source>
</evidence>
<evidence type="ECO:0000256" key="10">
    <source>
        <dbReference type="SAM" id="MobiDB-lite"/>
    </source>
</evidence>